<dbReference type="EMBL" id="JABDTM020023097">
    <property type="protein sequence ID" value="KAH0815437.1"/>
    <property type="molecule type" value="Genomic_DNA"/>
</dbReference>
<dbReference type="AlphaFoldDB" id="A0A8J6LC81"/>
<sequence>MMIIFLLYVSFDLFLRRINASTPETLIKHPSRSNPICDSYIVIFTINSLSFQRQPCTIDPPARPIIAQRSQGLRIFTMFPFPARNSPILDGTRGKVAHLNLNVHLEAALIPETGGTRVMRRDYSRCALVDVETLRHPRRYCQFGNQDCVTDCRWCGGAARNALAPSVQKYRRVGEEDGDCQVDESAI</sequence>
<keyword evidence="1" id="KW-0732">Signal</keyword>
<name>A0A8J6LC81_TENMO</name>
<dbReference type="Proteomes" id="UP000719412">
    <property type="component" value="Unassembled WGS sequence"/>
</dbReference>
<keyword evidence="3" id="KW-1185">Reference proteome</keyword>
<evidence type="ECO:0000313" key="2">
    <source>
        <dbReference type="EMBL" id="KAH0815437.1"/>
    </source>
</evidence>
<proteinExistence type="predicted"/>
<gene>
    <name evidence="2" type="ORF">GEV33_007354</name>
</gene>
<evidence type="ECO:0000313" key="3">
    <source>
        <dbReference type="Proteomes" id="UP000719412"/>
    </source>
</evidence>
<evidence type="ECO:0000256" key="1">
    <source>
        <dbReference type="SAM" id="SignalP"/>
    </source>
</evidence>
<organism evidence="2 3">
    <name type="scientific">Tenebrio molitor</name>
    <name type="common">Yellow mealworm beetle</name>
    <dbReference type="NCBI Taxonomy" id="7067"/>
    <lineage>
        <taxon>Eukaryota</taxon>
        <taxon>Metazoa</taxon>
        <taxon>Ecdysozoa</taxon>
        <taxon>Arthropoda</taxon>
        <taxon>Hexapoda</taxon>
        <taxon>Insecta</taxon>
        <taxon>Pterygota</taxon>
        <taxon>Neoptera</taxon>
        <taxon>Endopterygota</taxon>
        <taxon>Coleoptera</taxon>
        <taxon>Polyphaga</taxon>
        <taxon>Cucujiformia</taxon>
        <taxon>Tenebrionidae</taxon>
        <taxon>Tenebrio</taxon>
    </lineage>
</organism>
<reference evidence="2" key="1">
    <citation type="journal article" date="2020" name="J Insects Food Feed">
        <title>The yellow mealworm (Tenebrio molitor) genome: a resource for the emerging insects as food and feed industry.</title>
        <authorList>
            <person name="Eriksson T."/>
            <person name="Andere A."/>
            <person name="Kelstrup H."/>
            <person name="Emery V."/>
            <person name="Picard C."/>
        </authorList>
    </citation>
    <scope>NUCLEOTIDE SEQUENCE</scope>
    <source>
        <strain evidence="2">Stoneville</strain>
        <tissue evidence="2">Whole head</tissue>
    </source>
</reference>
<reference evidence="2" key="2">
    <citation type="submission" date="2021-08" db="EMBL/GenBank/DDBJ databases">
        <authorList>
            <person name="Eriksson T."/>
        </authorList>
    </citation>
    <scope>NUCLEOTIDE SEQUENCE</scope>
    <source>
        <strain evidence="2">Stoneville</strain>
        <tissue evidence="2">Whole head</tissue>
    </source>
</reference>
<feature type="signal peptide" evidence="1">
    <location>
        <begin position="1"/>
        <end position="20"/>
    </location>
</feature>
<protein>
    <submittedName>
        <fullName evidence="2">Uncharacterized protein</fullName>
    </submittedName>
</protein>
<comment type="caution">
    <text evidence="2">The sequence shown here is derived from an EMBL/GenBank/DDBJ whole genome shotgun (WGS) entry which is preliminary data.</text>
</comment>
<accession>A0A8J6LC81</accession>
<feature type="chain" id="PRO_5035165883" evidence="1">
    <location>
        <begin position="21"/>
        <end position="187"/>
    </location>
</feature>